<sequence length="150" mass="17762">MALLSRRELCKLMEFDSWADLKVWLSDVIGAAYRELKRDFLRDYDRRGEQVPPGSEHIKYGLVRRYPELEAKVEKRVRELEDGVTDRVVNKSTWKNCHHYQHFVVRAIALDRLSARNNPEKNHIATRQWARDPVKLVAIMYDLTNTICHD</sequence>
<keyword evidence="2" id="KW-1185">Reference proteome</keyword>
<dbReference type="AlphaFoldDB" id="A0AAN6ML37"/>
<accession>A0AAN6ML37</accession>
<reference evidence="1" key="1">
    <citation type="journal article" date="2023" name="Mol. Phylogenet. Evol.">
        <title>Genome-scale phylogeny and comparative genomics of the fungal order Sordariales.</title>
        <authorList>
            <person name="Hensen N."/>
            <person name="Bonometti L."/>
            <person name="Westerberg I."/>
            <person name="Brannstrom I.O."/>
            <person name="Guillou S."/>
            <person name="Cros-Aarteil S."/>
            <person name="Calhoun S."/>
            <person name="Haridas S."/>
            <person name="Kuo A."/>
            <person name="Mondo S."/>
            <person name="Pangilinan J."/>
            <person name="Riley R."/>
            <person name="LaButti K."/>
            <person name="Andreopoulos B."/>
            <person name="Lipzen A."/>
            <person name="Chen C."/>
            <person name="Yan M."/>
            <person name="Daum C."/>
            <person name="Ng V."/>
            <person name="Clum A."/>
            <person name="Steindorff A."/>
            <person name="Ohm R.A."/>
            <person name="Martin F."/>
            <person name="Silar P."/>
            <person name="Natvig D.O."/>
            <person name="Lalanne C."/>
            <person name="Gautier V."/>
            <person name="Ament-Velasquez S.L."/>
            <person name="Kruys A."/>
            <person name="Hutchinson M.I."/>
            <person name="Powell A.J."/>
            <person name="Barry K."/>
            <person name="Miller A.N."/>
            <person name="Grigoriev I.V."/>
            <person name="Debuchy R."/>
            <person name="Gladieux P."/>
            <person name="Hiltunen Thoren M."/>
            <person name="Johannesson H."/>
        </authorList>
    </citation>
    <scope>NUCLEOTIDE SEQUENCE</scope>
    <source>
        <strain evidence="1">CBS 103.79</strain>
    </source>
</reference>
<protein>
    <submittedName>
        <fullName evidence="1">Uncharacterized protein</fullName>
    </submittedName>
</protein>
<name>A0AAN6ML37_9PEZI</name>
<comment type="caution">
    <text evidence="1">The sequence shown here is derived from an EMBL/GenBank/DDBJ whole genome shotgun (WGS) entry which is preliminary data.</text>
</comment>
<organism evidence="1 2">
    <name type="scientific">Staphylotrichum tortipilum</name>
    <dbReference type="NCBI Taxonomy" id="2831512"/>
    <lineage>
        <taxon>Eukaryota</taxon>
        <taxon>Fungi</taxon>
        <taxon>Dikarya</taxon>
        <taxon>Ascomycota</taxon>
        <taxon>Pezizomycotina</taxon>
        <taxon>Sordariomycetes</taxon>
        <taxon>Sordariomycetidae</taxon>
        <taxon>Sordariales</taxon>
        <taxon>Chaetomiaceae</taxon>
        <taxon>Staphylotrichum</taxon>
    </lineage>
</organism>
<proteinExistence type="predicted"/>
<dbReference type="EMBL" id="MU855499">
    <property type="protein sequence ID" value="KAK3902589.1"/>
    <property type="molecule type" value="Genomic_DNA"/>
</dbReference>
<dbReference type="Proteomes" id="UP001303889">
    <property type="component" value="Unassembled WGS sequence"/>
</dbReference>
<evidence type="ECO:0000313" key="1">
    <source>
        <dbReference type="EMBL" id="KAK3902589.1"/>
    </source>
</evidence>
<gene>
    <name evidence="1" type="ORF">C8A05DRAFT_15366</name>
</gene>
<evidence type="ECO:0000313" key="2">
    <source>
        <dbReference type="Proteomes" id="UP001303889"/>
    </source>
</evidence>
<reference evidence="1" key="2">
    <citation type="submission" date="2023-05" db="EMBL/GenBank/DDBJ databases">
        <authorList>
            <consortium name="Lawrence Berkeley National Laboratory"/>
            <person name="Steindorff A."/>
            <person name="Hensen N."/>
            <person name="Bonometti L."/>
            <person name="Westerberg I."/>
            <person name="Brannstrom I.O."/>
            <person name="Guillou S."/>
            <person name="Cros-Aarteil S."/>
            <person name="Calhoun S."/>
            <person name="Haridas S."/>
            <person name="Kuo A."/>
            <person name="Mondo S."/>
            <person name="Pangilinan J."/>
            <person name="Riley R."/>
            <person name="Labutti K."/>
            <person name="Andreopoulos B."/>
            <person name="Lipzen A."/>
            <person name="Chen C."/>
            <person name="Yanf M."/>
            <person name="Daum C."/>
            <person name="Ng V."/>
            <person name="Clum A."/>
            <person name="Ohm R."/>
            <person name="Martin F."/>
            <person name="Silar P."/>
            <person name="Natvig D."/>
            <person name="Lalanne C."/>
            <person name="Gautier V."/>
            <person name="Ament-Velasquez S.L."/>
            <person name="Kruys A."/>
            <person name="Hutchinson M.I."/>
            <person name="Powell A.J."/>
            <person name="Barry K."/>
            <person name="Miller A.N."/>
            <person name="Grigoriev I.V."/>
            <person name="Debuchy R."/>
            <person name="Gladieux P."/>
            <person name="Thoren M.H."/>
            <person name="Johannesson H."/>
        </authorList>
    </citation>
    <scope>NUCLEOTIDE SEQUENCE</scope>
    <source>
        <strain evidence="1">CBS 103.79</strain>
    </source>
</reference>